<evidence type="ECO:0008006" key="4">
    <source>
        <dbReference type="Google" id="ProtNLM"/>
    </source>
</evidence>
<evidence type="ECO:0000256" key="1">
    <source>
        <dbReference type="SAM" id="Phobius"/>
    </source>
</evidence>
<dbReference type="Proteomes" id="UP000305654">
    <property type="component" value="Unassembled WGS sequence"/>
</dbReference>
<dbReference type="InterPro" id="IPR031594">
    <property type="entry name" value="OFeT_1"/>
</dbReference>
<sequence length="246" mass="25042">MPSPQLMTAALTSGAASLVEFIEALTVVLALGAARSWRSALCGAAAAMMLLVLLLALFGQAIPHLPTGAALLGLGILLLLFGTRWLRKSTRRAAGLIPLRDEAESLRRHTERFAGLGARGGRWDAPALAIAFQATAFEGLEVVFIVLAVGAAGPSALRAATAGAGAAFAAVCALGLLLHGPITRVPENSLKRLIGAMLAGLGTFWIGEGAGLSWPGEDLAILPLGLGFLLLSVLGASILARGAARG</sequence>
<dbReference type="EMBL" id="VCDI01000001">
    <property type="protein sequence ID" value="TLU74544.1"/>
    <property type="molecule type" value="Genomic_DNA"/>
</dbReference>
<gene>
    <name evidence="2" type="ORF">FE263_05075</name>
</gene>
<feature type="transmembrane region" description="Helical" evidence="1">
    <location>
        <begin position="190"/>
        <end position="207"/>
    </location>
</feature>
<feature type="transmembrane region" description="Helical" evidence="1">
    <location>
        <begin position="127"/>
        <end position="150"/>
    </location>
</feature>
<name>A0A5R9JA88_9PROT</name>
<feature type="transmembrane region" description="Helical" evidence="1">
    <location>
        <begin position="68"/>
        <end position="86"/>
    </location>
</feature>
<evidence type="ECO:0000313" key="2">
    <source>
        <dbReference type="EMBL" id="TLU74544.1"/>
    </source>
</evidence>
<feature type="transmembrane region" description="Helical" evidence="1">
    <location>
        <begin position="6"/>
        <end position="33"/>
    </location>
</feature>
<keyword evidence="1" id="KW-0472">Membrane</keyword>
<keyword evidence="1" id="KW-0812">Transmembrane</keyword>
<dbReference type="AlphaFoldDB" id="A0A5R9JA88"/>
<keyword evidence="3" id="KW-1185">Reference proteome</keyword>
<proteinExistence type="predicted"/>
<keyword evidence="1" id="KW-1133">Transmembrane helix</keyword>
<feature type="transmembrane region" description="Helical" evidence="1">
    <location>
        <begin position="40"/>
        <end position="62"/>
    </location>
</feature>
<feature type="transmembrane region" description="Helical" evidence="1">
    <location>
        <begin position="219"/>
        <end position="240"/>
    </location>
</feature>
<protein>
    <recommendedName>
        <fullName evidence="4">GDT1 family protein</fullName>
    </recommendedName>
</protein>
<dbReference type="OrthoDB" id="571245at2"/>
<comment type="caution">
    <text evidence="2">The sequence shown here is derived from an EMBL/GenBank/DDBJ whole genome shotgun (WGS) entry which is preliminary data.</text>
</comment>
<feature type="transmembrane region" description="Helical" evidence="1">
    <location>
        <begin position="156"/>
        <end position="178"/>
    </location>
</feature>
<organism evidence="2 3">
    <name type="scientific">Lichenicoccus roseus</name>
    <dbReference type="NCBI Taxonomy" id="2683649"/>
    <lineage>
        <taxon>Bacteria</taxon>
        <taxon>Pseudomonadati</taxon>
        <taxon>Pseudomonadota</taxon>
        <taxon>Alphaproteobacteria</taxon>
        <taxon>Acetobacterales</taxon>
        <taxon>Acetobacteraceae</taxon>
        <taxon>Lichenicoccus</taxon>
    </lineage>
</organism>
<accession>A0A5R9JA88</accession>
<dbReference type="Pfam" id="PF16955">
    <property type="entry name" value="OFeT_1"/>
    <property type="match status" value="1"/>
</dbReference>
<evidence type="ECO:0000313" key="3">
    <source>
        <dbReference type="Proteomes" id="UP000305654"/>
    </source>
</evidence>
<reference evidence="2 3" key="1">
    <citation type="submission" date="2019-05" db="EMBL/GenBank/DDBJ databases">
        <authorList>
            <person name="Pankratov T."/>
            <person name="Grouzdev D."/>
        </authorList>
    </citation>
    <scope>NUCLEOTIDE SEQUENCE [LARGE SCALE GENOMIC DNA]</scope>
    <source>
        <strain evidence="2 3">KEBCLARHB70R</strain>
    </source>
</reference>